<protein>
    <submittedName>
        <fullName evidence="2">Uncharacterized protein</fullName>
    </submittedName>
</protein>
<dbReference type="AlphaFoldDB" id="A0A9X2I6Q3"/>
<gene>
    <name evidence="2" type="ORF">M6D89_11210</name>
</gene>
<reference evidence="2" key="1">
    <citation type="submission" date="2022-05" db="EMBL/GenBank/DDBJ databases">
        <authorList>
            <person name="Sun H.-N."/>
        </authorList>
    </citation>
    <scope>NUCLEOTIDE SEQUENCE</scope>
    <source>
        <strain evidence="2">HB14</strain>
    </source>
</reference>
<comment type="caution">
    <text evidence="2">The sequence shown here is derived from an EMBL/GenBank/DDBJ whole genome shotgun (WGS) entry which is preliminary data.</text>
</comment>
<name>A0A9X2I6Q3_9GAMM</name>
<dbReference type="RefSeq" id="WP_253968163.1">
    <property type="nucleotide sequence ID" value="NZ_JAMFTH010000003.1"/>
</dbReference>
<evidence type="ECO:0000256" key="1">
    <source>
        <dbReference type="SAM" id="Phobius"/>
    </source>
</evidence>
<evidence type="ECO:0000313" key="2">
    <source>
        <dbReference type="EMBL" id="MCP8899867.1"/>
    </source>
</evidence>
<accession>A0A9X2I6Q3</accession>
<dbReference type="EMBL" id="JAMFTH010000003">
    <property type="protein sequence ID" value="MCP8899867.1"/>
    <property type="molecule type" value="Genomic_DNA"/>
</dbReference>
<proteinExistence type="predicted"/>
<evidence type="ECO:0000313" key="3">
    <source>
        <dbReference type="Proteomes" id="UP001139319"/>
    </source>
</evidence>
<reference evidence="2" key="2">
    <citation type="submission" date="2023-01" db="EMBL/GenBank/DDBJ databases">
        <title>Gilvimarinus xylanilyticus HB14 isolated from Caulerpa lentillifera aquaculture base in Hainan, China.</title>
        <authorList>
            <person name="Zhang Y.-J."/>
        </authorList>
    </citation>
    <scope>NUCLEOTIDE SEQUENCE</scope>
    <source>
        <strain evidence="2">HB14</strain>
    </source>
</reference>
<feature type="transmembrane region" description="Helical" evidence="1">
    <location>
        <begin position="253"/>
        <end position="271"/>
    </location>
</feature>
<keyword evidence="3" id="KW-1185">Reference proteome</keyword>
<keyword evidence="1" id="KW-1133">Transmembrane helix</keyword>
<keyword evidence="1" id="KW-0472">Membrane</keyword>
<dbReference type="Proteomes" id="UP001139319">
    <property type="component" value="Unassembled WGS sequence"/>
</dbReference>
<organism evidence="2 3">
    <name type="scientific">Gilvimarinus xylanilyticus</name>
    <dbReference type="NCBI Taxonomy" id="2944139"/>
    <lineage>
        <taxon>Bacteria</taxon>
        <taxon>Pseudomonadati</taxon>
        <taxon>Pseudomonadota</taxon>
        <taxon>Gammaproteobacteria</taxon>
        <taxon>Cellvibrionales</taxon>
        <taxon>Cellvibrionaceae</taxon>
        <taxon>Gilvimarinus</taxon>
    </lineage>
</organism>
<keyword evidence="1" id="KW-0812">Transmembrane</keyword>
<sequence length="281" mass="32317">MSIYEYDHANKLAVIHKAMISSIIKRALLGIALRRPSPNRIPRSGDEGAAVNCYTTRVSTGAGKELIVCSANGNSLECLEYDGDRYSIHATHDFESLIENKFEFTHYHGLYTTTYFGWWDFAVGTVFRAPYIKAWIYSTHSKISQTIYNRKKLITKQRIDILKTVLEAELNGREEISSLDIMTLMYDIRWYLHPSRDDQHHRIELYLDALAETEHLNKSQIHYKITGHGIAAIESYEEEERKHFESISTQRKMLWLTIVIAALTIVQAGLIKLPPILELGK</sequence>